<dbReference type="Pfam" id="PF00703">
    <property type="entry name" value="Glyco_hydro_2"/>
    <property type="match status" value="1"/>
</dbReference>
<evidence type="ECO:0000256" key="12">
    <source>
        <dbReference type="ARBA" id="ARBA00023295"/>
    </source>
</evidence>
<dbReference type="InterPro" id="IPR036156">
    <property type="entry name" value="Beta-gal/glucu_dom_sf"/>
</dbReference>
<dbReference type="InterPro" id="IPR006104">
    <property type="entry name" value="Glyco_hydro_2_N"/>
</dbReference>
<sequence>MNKIYAVSSLAAALTLALPSPVTGQRLLPGYRYDHSTAPTGKEWQSPADYALGKEQPHAYFFSFAPKDRAERVLPEYSSLYQSLDGTWRFHWVRTPEERPVDFYRADYDASSWDEVTVPMNWNVYGLQRDGKQKYGTPIYVNQPVIFYHKVRPDDWREGVMRTPPKEWTTYRDRNEVGSYRRTFKLPTEWSDKAVFLNFDGVDSFFYLWINGRYVGFSKNSRNLASFDISPYLRPKGEENVIAVEVYRNSDGSFLEAQDMFRLPGIFRSVYLTAKPKVHLRDLQVIPDVTSDLKEGSLRITSELRSQGTKAVRPDLRLSYKLYALPLYSDEVSGAPVATAEGRSTSMGTAETTLTLQSPALWSAEAPHRYVLVAELYDKAGKTLLDRASIYTGFRKVEIRETPADQDEFGHAGRYFYVNHKPVKFKGTNRHETDPSRGHAITHEQMEREVFLMKRANINHVRNSHYPPAPYWYYLCDKYGIYLEDEANIESHQYYYGKASLSHVPEFEAQHVSRMLEMVHANINHPSIVIWSLGNEAGPGVNFVKSYEATKRIDTSRPVQYERNNDIVDMGSNQYPSIAWVEGAATGKYKIKYPFHISEYAHSMGNACGGLADYWKAIESSNYICGGAIWDWVDQALYNYTPEGLRYLAYGGNFGDFPNDGMFVMNGIMFADLQPKPQYYEVKKVYQQIGIEAEDLMAGRVRIFNKHYFVSLADFDLRWSLYRDGVEERSGVLDLPAIAPRTAETVTLPLSTSDLQPNSEYFIKVECRLRTDKPWAKAGYVAADEQLALQSLRERDALQGGKGLRAKSLTKEVYEVAGSDFSVQYDLREGTIYQLVYAGDTVIYPSNGPRITAFRAPADNDIWVRSAWTTNGLHNLKHRVLKQQVTKLPDGSVELFFTVRSQAPYGATLTMHKASGKYELTEDKAHPFGENDFAITSQAIWRVYPDGSIQLRSNLTTNKPALPLGRLGYEFVLPRAYDNYTYYGRGPINNYGDRKASQYIEQHKSKVAEQFVSFPKPQTMANREDVRWVSLTNASGRGMLFLTDSVMTSSALPYSAMQLMMAPHPHELPAAGDTHLVLSRSTTGLGGASCGQGGPLVSAQSLGVPQLFSLMIRPLRAGDSAVKQAKAQIDGPVVPSITRDPHGDLVITGAPGEALWYTVGRGRPQPYTEPIDFSQGGEVSAWAEGQRRLISTMSFGRMKYAACRIVFCSSEEYGYEAQDLLDESPDTMWHTVWTLTVPKHPHWIDFDLYKVKTITGLTYLPRQDESTTGDVKDYALSVSDDGKKWTEVLRGTFGSDKKLKEALLKKPVRARYLRFTALSAHDGQDYASGSEIHILAE</sequence>
<proteinExistence type="inferred from homology"/>
<dbReference type="OrthoDB" id="9801077at2"/>
<comment type="cofactor">
    <cofactor evidence="2">
        <name>Ca(2+)</name>
        <dbReference type="ChEBI" id="CHEBI:29108"/>
    </cofactor>
</comment>
<dbReference type="InterPro" id="IPR014718">
    <property type="entry name" value="GH-type_carb-bd"/>
</dbReference>
<dbReference type="SUPFAM" id="SSF49785">
    <property type="entry name" value="Galactose-binding domain-like"/>
    <property type="match status" value="2"/>
</dbReference>
<comment type="similarity">
    <text evidence="3">Belongs to the peptidase C25 family.</text>
</comment>
<dbReference type="SMART" id="SM01038">
    <property type="entry name" value="Bgal_small_N"/>
    <property type="match status" value="1"/>
</dbReference>
<keyword evidence="17" id="KW-1185">Reference proteome</keyword>
<dbReference type="InterPro" id="IPR050347">
    <property type="entry name" value="Bact_Beta-galactosidase"/>
</dbReference>
<keyword evidence="8" id="KW-0378">Hydrolase</keyword>
<dbReference type="Gene3D" id="2.60.40.10">
    <property type="entry name" value="Immunoglobulins"/>
    <property type="match status" value="2"/>
</dbReference>
<dbReference type="GO" id="GO:0009341">
    <property type="term" value="C:beta-galactosidase complex"/>
    <property type="evidence" value="ECO:0007669"/>
    <property type="project" value="InterPro"/>
</dbReference>
<feature type="chain" id="PRO_5007462292" description="beta-galactosidase" evidence="14">
    <location>
        <begin position="25"/>
        <end position="1337"/>
    </location>
</feature>
<protein>
    <recommendedName>
        <fullName evidence="6">beta-galactosidase</fullName>
        <ecNumber evidence="6">3.2.1.23</ecNumber>
    </recommendedName>
    <alternativeName>
        <fullName evidence="13">Lactase</fullName>
    </alternativeName>
</protein>
<evidence type="ECO:0000259" key="15">
    <source>
        <dbReference type="PROSITE" id="PS50022"/>
    </source>
</evidence>
<dbReference type="SUPFAM" id="SSF51445">
    <property type="entry name" value="(Trans)glycosidases"/>
    <property type="match status" value="1"/>
</dbReference>
<evidence type="ECO:0000256" key="11">
    <source>
        <dbReference type="ARBA" id="ARBA00023026"/>
    </source>
</evidence>
<dbReference type="GO" id="GO:0005990">
    <property type="term" value="P:lactose catabolic process"/>
    <property type="evidence" value="ECO:0007669"/>
    <property type="project" value="TreeGrafter"/>
</dbReference>
<dbReference type="SUPFAM" id="SSF74650">
    <property type="entry name" value="Galactose mutarotase-like"/>
    <property type="match status" value="1"/>
</dbReference>
<dbReference type="PANTHER" id="PTHR46323:SF2">
    <property type="entry name" value="BETA-GALACTOSIDASE"/>
    <property type="match status" value="1"/>
</dbReference>
<keyword evidence="9" id="KW-0788">Thiol protease</keyword>
<dbReference type="InterPro" id="IPR013783">
    <property type="entry name" value="Ig-like_fold"/>
</dbReference>
<evidence type="ECO:0000256" key="9">
    <source>
        <dbReference type="ARBA" id="ARBA00022807"/>
    </source>
</evidence>
<evidence type="ECO:0000256" key="13">
    <source>
        <dbReference type="ARBA" id="ARBA00032230"/>
    </source>
</evidence>
<feature type="domain" description="F5/8 type C" evidence="15">
    <location>
        <begin position="1190"/>
        <end position="1337"/>
    </location>
</feature>
<dbReference type="RefSeq" id="WP_060935133.1">
    <property type="nucleotide sequence ID" value="NZ_KQ960432.1"/>
</dbReference>
<dbReference type="Gene3D" id="2.70.98.10">
    <property type="match status" value="1"/>
</dbReference>
<reference evidence="17" key="1">
    <citation type="submission" date="2016-01" db="EMBL/GenBank/DDBJ databases">
        <authorList>
            <person name="Mitreva M."/>
            <person name="Pepin K.H."/>
            <person name="Mihindukulasuriya K.A."/>
            <person name="Fulton R."/>
            <person name="Fronick C."/>
            <person name="O'Laughlin M."/>
            <person name="Miner T."/>
            <person name="Herter B."/>
            <person name="Rosa B.A."/>
            <person name="Cordes M."/>
            <person name="Tomlinson C."/>
            <person name="Wollam A."/>
            <person name="Palsikar V.B."/>
            <person name="Mardis E.R."/>
            <person name="Wilson R.K."/>
        </authorList>
    </citation>
    <scope>NUCLEOTIDE SEQUENCE [LARGE SCALE GENOMIC DNA]</scope>
    <source>
        <strain evidence="17">KA00683</strain>
    </source>
</reference>
<dbReference type="Pfam" id="PF02929">
    <property type="entry name" value="Bgal_small_N"/>
    <property type="match status" value="1"/>
</dbReference>
<keyword evidence="12" id="KW-0326">Glycosidase</keyword>
<dbReference type="Pfam" id="PF16353">
    <property type="entry name" value="LacZ_4"/>
    <property type="match status" value="1"/>
</dbReference>
<evidence type="ECO:0000313" key="17">
    <source>
        <dbReference type="Proteomes" id="UP000070224"/>
    </source>
</evidence>
<dbReference type="GO" id="GO:0008234">
    <property type="term" value="F:cysteine-type peptidase activity"/>
    <property type="evidence" value="ECO:0007669"/>
    <property type="project" value="UniProtKB-KW"/>
</dbReference>
<keyword evidence="10" id="KW-0106">Calcium</keyword>
<keyword evidence="11" id="KW-0843">Virulence</keyword>
<comment type="similarity">
    <text evidence="4">Belongs to the glycosyl hydrolase 2 family.</text>
</comment>
<dbReference type="Gene3D" id="3.20.20.80">
    <property type="entry name" value="Glycosidases"/>
    <property type="match status" value="1"/>
</dbReference>
<dbReference type="EC" id="3.2.1.23" evidence="6"/>
<comment type="catalytic activity">
    <reaction evidence="1">
        <text>Hydrolysis of terminal non-reducing beta-D-galactose residues in beta-D-galactosides.</text>
        <dbReference type="EC" id="3.2.1.23"/>
    </reaction>
</comment>
<dbReference type="GO" id="GO:0006508">
    <property type="term" value="P:proteolysis"/>
    <property type="evidence" value="ECO:0007669"/>
    <property type="project" value="UniProtKB-KW"/>
</dbReference>
<comment type="caution">
    <text evidence="16">The sequence shown here is derived from an EMBL/GenBank/DDBJ whole genome shotgun (WGS) entry which is preliminary data.</text>
</comment>
<dbReference type="Pfam" id="PF02836">
    <property type="entry name" value="Glyco_hydro_2_C"/>
    <property type="match status" value="1"/>
</dbReference>
<dbReference type="STRING" id="322095.HMPREF3185_00695"/>
<name>A0A134BAQ7_9PORP</name>
<evidence type="ECO:0000256" key="6">
    <source>
        <dbReference type="ARBA" id="ARBA00012756"/>
    </source>
</evidence>
<dbReference type="InterPro" id="IPR032312">
    <property type="entry name" value="LacZ_4"/>
</dbReference>
<dbReference type="Pfam" id="PF00754">
    <property type="entry name" value="F5_F8_type_C"/>
    <property type="match status" value="1"/>
</dbReference>
<dbReference type="PANTHER" id="PTHR46323">
    <property type="entry name" value="BETA-GALACTOSIDASE"/>
    <property type="match status" value="1"/>
</dbReference>
<accession>A0A134BAQ7</accession>
<dbReference type="InterPro" id="IPR017853">
    <property type="entry name" value="GH"/>
</dbReference>
<evidence type="ECO:0000256" key="3">
    <source>
        <dbReference type="ARBA" id="ARBA00006067"/>
    </source>
</evidence>
<dbReference type="Proteomes" id="UP000070224">
    <property type="component" value="Unassembled WGS sequence"/>
</dbReference>
<dbReference type="InterPro" id="IPR011013">
    <property type="entry name" value="Gal_mutarotase_sf_dom"/>
</dbReference>
<keyword evidence="7" id="KW-0645">Protease</keyword>
<evidence type="ECO:0000256" key="8">
    <source>
        <dbReference type="ARBA" id="ARBA00022801"/>
    </source>
</evidence>
<dbReference type="InterPro" id="IPR006102">
    <property type="entry name" value="Ig-like_GH2"/>
</dbReference>
<dbReference type="InterPro" id="IPR000421">
    <property type="entry name" value="FA58C"/>
</dbReference>
<dbReference type="PROSITE" id="PS50022">
    <property type="entry name" value="FA58C_3"/>
    <property type="match status" value="1"/>
</dbReference>
<gene>
    <name evidence="16" type="ORF">HMPREF3185_00695</name>
</gene>
<evidence type="ECO:0000256" key="14">
    <source>
        <dbReference type="SAM" id="SignalP"/>
    </source>
</evidence>
<dbReference type="SUPFAM" id="SSF49303">
    <property type="entry name" value="beta-Galactosidase/glucuronidase domain"/>
    <property type="match status" value="2"/>
</dbReference>
<dbReference type="InterPro" id="IPR008979">
    <property type="entry name" value="Galactose-bd-like_sf"/>
</dbReference>
<organism evidence="16 17">
    <name type="scientific">Porphyromonas somerae</name>
    <dbReference type="NCBI Taxonomy" id="322095"/>
    <lineage>
        <taxon>Bacteria</taxon>
        <taxon>Pseudomonadati</taxon>
        <taxon>Bacteroidota</taxon>
        <taxon>Bacteroidia</taxon>
        <taxon>Bacteroidales</taxon>
        <taxon>Porphyromonadaceae</taxon>
        <taxon>Porphyromonas</taxon>
    </lineage>
</organism>
<dbReference type="InterPro" id="IPR004199">
    <property type="entry name" value="B-gal_small/dom_5"/>
</dbReference>
<evidence type="ECO:0000256" key="5">
    <source>
        <dbReference type="ARBA" id="ARBA00011245"/>
    </source>
</evidence>
<evidence type="ECO:0000256" key="1">
    <source>
        <dbReference type="ARBA" id="ARBA00001412"/>
    </source>
</evidence>
<dbReference type="PRINTS" id="PR00132">
    <property type="entry name" value="GLHYDRLASE2"/>
</dbReference>
<comment type="subunit">
    <text evidence="5">Monomer.</text>
</comment>
<dbReference type="PATRIC" id="fig|322095.3.peg.687"/>
<dbReference type="InterPro" id="IPR006101">
    <property type="entry name" value="Glyco_hydro_2"/>
</dbReference>
<evidence type="ECO:0000256" key="2">
    <source>
        <dbReference type="ARBA" id="ARBA00001913"/>
    </source>
</evidence>
<feature type="signal peptide" evidence="14">
    <location>
        <begin position="1"/>
        <end position="24"/>
    </location>
</feature>
<dbReference type="GO" id="GO:0004565">
    <property type="term" value="F:beta-galactosidase activity"/>
    <property type="evidence" value="ECO:0007669"/>
    <property type="project" value="UniProtKB-EC"/>
</dbReference>
<evidence type="ECO:0000256" key="4">
    <source>
        <dbReference type="ARBA" id="ARBA00007401"/>
    </source>
</evidence>
<dbReference type="GO" id="GO:0030246">
    <property type="term" value="F:carbohydrate binding"/>
    <property type="evidence" value="ECO:0007669"/>
    <property type="project" value="InterPro"/>
</dbReference>
<dbReference type="EMBL" id="LSDK01000050">
    <property type="protein sequence ID" value="KXB77038.1"/>
    <property type="molecule type" value="Genomic_DNA"/>
</dbReference>
<dbReference type="InterPro" id="IPR006103">
    <property type="entry name" value="Glyco_hydro_2_cat"/>
</dbReference>
<keyword evidence="14" id="KW-0732">Signal</keyword>
<evidence type="ECO:0000313" key="16">
    <source>
        <dbReference type="EMBL" id="KXB77038.1"/>
    </source>
</evidence>
<dbReference type="Gene3D" id="2.60.120.260">
    <property type="entry name" value="Galactose-binding domain-like"/>
    <property type="match status" value="2"/>
</dbReference>
<evidence type="ECO:0000256" key="7">
    <source>
        <dbReference type="ARBA" id="ARBA00022670"/>
    </source>
</evidence>
<evidence type="ECO:0000256" key="10">
    <source>
        <dbReference type="ARBA" id="ARBA00022837"/>
    </source>
</evidence>
<dbReference type="Pfam" id="PF02837">
    <property type="entry name" value="Glyco_hydro_2_N"/>
    <property type="match status" value="1"/>
</dbReference>